<dbReference type="InterPro" id="IPR041688">
    <property type="entry name" value="PRTase_2"/>
</dbReference>
<comment type="caution">
    <text evidence="3">The sequence shown here is derived from an EMBL/GenBank/DDBJ whole genome shotgun (WGS) entry which is preliminary data.</text>
</comment>
<organism evidence="3 4">
    <name type="scientific">Zooshikella harenae</name>
    <dbReference type="NCBI Taxonomy" id="2827238"/>
    <lineage>
        <taxon>Bacteria</taxon>
        <taxon>Pseudomonadati</taxon>
        <taxon>Pseudomonadota</taxon>
        <taxon>Gammaproteobacteria</taxon>
        <taxon>Oceanospirillales</taxon>
        <taxon>Zooshikellaceae</taxon>
        <taxon>Zooshikella</taxon>
    </lineage>
</organism>
<sequence length="378" mass="42415">MEKIVEIQSGSLAFTVNHQLSSQQYALFDLLTFGSRQNPKRGYLFISKVLGKHIPCQPSVMSCVYTALAEQVQLEAGPCVVVGLAETATGLGAGVAETLFQCGHDVLYTHTTRYHLANTPIIFSIDESHSHAPAHIIYQPTNQFQLKQAQTAVLVDDEITTGNTLLQLAEHLIGYTEGLKKIVWVSLVSWLSEQRKLEIQQQLLGVTVEFVCLVAGHFQFTPRSMYSSQLPSKTQLSISSQAVLADIRTGIDFNHSNNHFYTITGEVFTIESLTKADQYTVLGYGEFLYQPYKLAEKMEKAGFDVLFQSTTRSPILEGDGILHKEVFSVENNYENYIYNRPKERITIIAYETYAQYQHCGLARKINCIPIIKDATEVR</sequence>
<dbReference type="Proteomes" id="UP000690515">
    <property type="component" value="Unassembled WGS sequence"/>
</dbReference>
<dbReference type="InterPro" id="IPR011214">
    <property type="entry name" value="UCP020967"/>
</dbReference>
<dbReference type="CDD" id="cd06223">
    <property type="entry name" value="PRTases_typeI"/>
    <property type="match status" value="1"/>
</dbReference>
<evidence type="ECO:0000313" key="3">
    <source>
        <dbReference type="EMBL" id="MBU2712501.1"/>
    </source>
</evidence>
<dbReference type="EMBL" id="JAGSOY010000039">
    <property type="protein sequence ID" value="MBU2712501.1"/>
    <property type="molecule type" value="Genomic_DNA"/>
</dbReference>
<keyword evidence="4" id="KW-1185">Reference proteome</keyword>
<evidence type="ECO:0000313" key="4">
    <source>
        <dbReference type="Proteomes" id="UP000690515"/>
    </source>
</evidence>
<evidence type="ECO:0000259" key="2">
    <source>
        <dbReference type="Pfam" id="PF15609"/>
    </source>
</evidence>
<keyword evidence="3" id="KW-0808">Transferase</keyword>
<dbReference type="PIRSF" id="PIRSF020967">
    <property type="entry name" value="UCP020967"/>
    <property type="match status" value="1"/>
</dbReference>
<dbReference type="RefSeq" id="WP_215820729.1">
    <property type="nucleotide sequence ID" value="NZ_JAGSOY010000039.1"/>
</dbReference>
<keyword evidence="3" id="KW-0328">Glycosyltransferase</keyword>
<protein>
    <submittedName>
        <fullName evidence="3">Phosphoribosyltransferase domain-containing protein</fullName>
    </submittedName>
</protein>
<dbReference type="InterPro" id="IPR000836">
    <property type="entry name" value="PRTase_dom"/>
</dbReference>
<accession>A0ABS5ZGU6</accession>
<name>A0ABS5ZGU6_9GAMM</name>
<gene>
    <name evidence="3" type="ORF">KCG35_15645</name>
</gene>
<dbReference type="Pfam" id="PF15609">
    <property type="entry name" value="PRTase_2"/>
    <property type="match status" value="1"/>
</dbReference>
<dbReference type="SUPFAM" id="SSF53271">
    <property type="entry name" value="PRTase-like"/>
    <property type="match status" value="1"/>
</dbReference>
<proteinExistence type="predicted"/>
<evidence type="ECO:0000259" key="1">
    <source>
        <dbReference type="Pfam" id="PF12500"/>
    </source>
</evidence>
<feature type="domain" description="TRSP" evidence="1">
    <location>
        <begin position="248"/>
        <end position="345"/>
    </location>
</feature>
<reference evidence="3 4" key="1">
    <citation type="submission" date="2021-04" db="EMBL/GenBank/DDBJ databases">
        <authorList>
            <person name="Pira H."/>
            <person name="Risdian C."/>
            <person name="Wink J."/>
        </authorList>
    </citation>
    <scope>NUCLEOTIDE SEQUENCE [LARGE SCALE GENOMIC DNA]</scope>
    <source>
        <strain evidence="3 4">WH53</strain>
    </source>
</reference>
<dbReference type="InterPro" id="IPR029057">
    <property type="entry name" value="PRTase-like"/>
</dbReference>
<dbReference type="GO" id="GO:0016757">
    <property type="term" value="F:glycosyltransferase activity"/>
    <property type="evidence" value="ECO:0007669"/>
    <property type="project" value="UniProtKB-KW"/>
</dbReference>
<dbReference type="InterPro" id="IPR022537">
    <property type="entry name" value="TRSP_dom"/>
</dbReference>
<dbReference type="Pfam" id="PF12500">
    <property type="entry name" value="TRSP"/>
    <property type="match status" value="1"/>
</dbReference>
<dbReference type="Gene3D" id="3.40.50.2020">
    <property type="match status" value="1"/>
</dbReference>
<feature type="domain" description="Orotate phosphoribosyltransferase-like" evidence="2">
    <location>
        <begin position="30"/>
        <end position="216"/>
    </location>
</feature>